<dbReference type="Gene3D" id="1.10.10.60">
    <property type="entry name" value="Homeodomain-like"/>
    <property type="match status" value="1"/>
</dbReference>
<evidence type="ECO:0000256" key="14">
    <source>
        <dbReference type="SAM" id="MobiDB-lite"/>
    </source>
</evidence>
<dbReference type="FunFam" id="1.10.10.60:FF:000126">
    <property type="entry name" value="dorsal root ganglia homeobox protein-like"/>
    <property type="match status" value="1"/>
</dbReference>
<dbReference type="Pfam" id="PF00046">
    <property type="entry name" value="Homeodomain"/>
    <property type="match status" value="1"/>
</dbReference>
<feature type="region of interest" description="Disordered" evidence="14">
    <location>
        <begin position="108"/>
        <end position="232"/>
    </location>
</feature>
<dbReference type="PROSITE" id="PS00027">
    <property type="entry name" value="HOMEOBOX_1"/>
    <property type="match status" value="1"/>
</dbReference>
<evidence type="ECO:0000313" key="18">
    <source>
        <dbReference type="Proteomes" id="UP001187531"/>
    </source>
</evidence>
<evidence type="ECO:0000259" key="15">
    <source>
        <dbReference type="PROSITE" id="PS50071"/>
    </source>
</evidence>
<keyword evidence="5 12" id="KW-0371">Homeobox</keyword>
<dbReference type="EMBL" id="JAVRJZ010000007">
    <property type="protein sequence ID" value="KAK2720721.1"/>
    <property type="molecule type" value="Genomic_DNA"/>
</dbReference>
<sequence>MFYYTMPSGLGPSPATRLPPLDFPFSNQLPYSAYTPYSPEIHDDAFLRRKQRRNRTTFTLQQLEELENAFSQTHYPDVFTREDLAMKISLTEARVQVWFQNRRAKWRKSERMKEEQNRRNGQNVTRIDDKKSDVKSQECLLSSKNECNDERNDSKNSFVDVLHSPCPTKSEGNESHEGEEHEESSRRKDYRDSKTVSQLFRPEARTPPRQMTRVSSFDALPGSSSNASELTPRPEAIPGFMLPLGFHGLGSPLLSALRGLPPMCPCCPGKIHNFHNPGYANLCNPFSPLTHSINISDKVSSEQLAPAFHSVEELRRKAQEHSTQLLQNLQQQATFSSNYFSAAASLSRVASLHQVLANASGDEVNLEGGLNMDQKI</sequence>
<comment type="caution">
    <text evidence="17">The sequence shown here is derived from an EMBL/GenBank/DDBJ whole genome shotgun (WGS) entry which is preliminary data.</text>
</comment>
<feature type="DNA-binding region" description="Homeobox" evidence="12">
    <location>
        <begin position="51"/>
        <end position="110"/>
    </location>
</feature>
<evidence type="ECO:0000256" key="1">
    <source>
        <dbReference type="ARBA" id="ARBA00004123"/>
    </source>
</evidence>
<evidence type="ECO:0000256" key="10">
    <source>
        <dbReference type="ARBA" id="ARBA00070091"/>
    </source>
</evidence>
<dbReference type="PROSITE" id="PS50071">
    <property type="entry name" value="HOMEOBOX_2"/>
    <property type="match status" value="1"/>
</dbReference>
<dbReference type="InterPro" id="IPR050649">
    <property type="entry name" value="Paired_Homeobox_TFs"/>
</dbReference>
<keyword evidence="7 12" id="KW-0539">Nucleus</keyword>
<gene>
    <name evidence="17" type="ORF">QYM36_004569</name>
</gene>
<name>A0AA88IAJ4_ARTSF</name>
<evidence type="ECO:0000256" key="7">
    <source>
        <dbReference type="ARBA" id="ARBA00023242"/>
    </source>
</evidence>
<dbReference type="CDD" id="cd00086">
    <property type="entry name" value="homeodomain"/>
    <property type="match status" value="1"/>
</dbReference>
<dbReference type="EMBL" id="JAVRJZ010000007">
    <property type="protein sequence ID" value="KAK2720722.1"/>
    <property type="molecule type" value="Genomic_DNA"/>
</dbReference>
<keyword evidence="18" id="KW-1185">Reference proteome</keyword>
<accession>A0AA88IAJ4</accession>
<evidence type="ECO:0000256" key="13">
    <source>
        <dbReference type="RuleBase" id="RU000682"/>
    </source>
</evidence>
<reference evidence="17" key="1">
    <citation type="submission" date="2023-07" db="EMBL/GenBank/DDBJ databases">
        <title>Chromosome-level genome assembly of Artemia franciscana.</title>
        <authorList>
            <person name="Jo E."/>
        </authorList>
    </citation>
    <scope>NUCLEOTIDE SEQUENCE</scope>
    <source>
        <tissue evidence="17">Whole body</tissue>
    </source>
</reference>
<dbReference type="AlphaFoldDB" id="A0AA88IAJ4"/>
<keyword evidence="4 12" id="KW-0238">DNA-binding</keyword>
<evidence type="ECO:0000256" key="6">
    <source>
        <dbReference type="ARBA" id="ARBA00023163"/>
    </source>
</evidence>
<proteinExistence type="predicted"/>
<evidence type="ECO:0000256" key="3">
    <source>
        <dbReference type="ARBA" id="ARBA00023015"/>
    </source>
</evidence>
<feature type="compositionally biased region" description="Basic and acidic residues" evidence="14">
    <location>
        <begin position="171"/>
        <end position="194"/>
    </location>
</feature>
<dbReference type="GO" id="GO:0000981">
    <property type="term" value="F:DNA-binding transcription factor activity, RNA polymerase II-specific"/>
    <property type="evidence" value="ECO:0007669"/>
    <property type="project" value="InterPro"/>
</dbReference>
<dbReference type="SUPFAM" id="SSF46689">
    <property type="entry name" value="Homeodomain-like"/>
    <property type="match status" value="1"/>
</dbReference>
<evidence type="ECO:0000256" key="11">
    <source>
        <dbReference type="ARBA" id="ARBA00078248"/>
    </source>
</evidence>
<evidence type="ECO:0000256" key="9">
    <source>
        <dbReference type="ARBA" id="ARBA00064347"/>
    </source>
</evidence>
<protein>
    <recommendedName>
        <fullName evidence="10">Dorsal root ganglia homeobox protein</fullName>
    </recommendedName>
    <alternativeName>
        <fullName evidence="11">Paired-related homeobox protein-like 1</fullName>
    </alternativeName>
</protein>
<dbReference type="Proteomes" id="UP001187531">
    <property type="component" value="Unassembled WGS sequence"/>
</dbReference>
<dbReference type="PANTHER" id="PTHR24329:SF543">
    <property type="entry name" value="FI01017P-RELATED"/>
    <property type="match status" value="1"/>
</dbReference>
<dbReference type="SMART" id="SM00389">
    <property type="entry name" value="HOX"/>
    <property type="match status" value="1"/>
</dbReference>
<evidence type="ECO:0000256" key="8">
    <source>
        <dbReference type="ARBA" id="ARBA00058719"/>
    </source>
</evidence>
<dbReference type="GO" id="GO:0000977">
    <property type="term" value="F:RNA polymerase II transcription regulatory region sequence-specific DNA binding"/>
    <property type="evidence" value="ECO:0007669"/>
    <property type="project" value="TreeGrafter"/>
</dbReference>
<comment type="subcellular location">
    <subcellularLocation>
        <location evidence="1 12 13">Nucleus</location>
    </subcellularLocation>
</comment>
<dbReference type="GO" id="GO:0005634">
    <property type="term" value="C:nucleus"/>
    <property type="evidence" value="ECO:0007669"/>
    <property type="project" value="UniProtKB-SubCell"/>
</dbReference>
<evidence type="ECO:0000256" key="2">
    <source>
        <dbReference type="ARBA" id="ARBA00022473"/>
    </source>
</evidence>
<dbReference type="InterPro" id="IPR003654">
    <property type="entry name" value="OAR_dom"/>
</dbReference>
<evidence type="ECO:0000313" key="17">
    <source>
        <dbReference type="EMBL" id="KAK2720721.1"/>
    </source>
</evidence>
<evidence type="ECO:0000256" key="12">
    <source>
        <dbReference type="PROSITE-ProRule" id="PRU00108"/>
    </source>
</evidence>
<organism evidence="17 18">
    <name type="scientific">Artemia franciscana</name>
    <name type="common">Brine shrimp</name>
    <name type="synonym">Artemia sanfranciscana</name>
    <dbReference type="NCBI Taxonomy" id="6661"/>
    <lineage>
        <taxon>Eukaryota</taxon>
        <taxon>Metazoa</taxon>
        <taxon>Ecdysozoa</taxon>
        <taxon>Arthropoda</taxon>
        <taxon>Crustacea</taxon>
        <taxon>Branchiopoda</taxon>
        <taxon>Anostraca</taxon>
        <taxon>Artemiidae</taxon>
        <taxon>Artemia</taxon>
    </lineage>
</organism>
<dbReference type="PANTHER" id="PTHR24329">
    <property type="entry name" value="HOMEOBOX PROTEIN ARISTALESS"/>
    <property type="match status" value="1"/>
</dbReference>
<evidence type="ECO:0000256" key="5">
    <source>
        <dbReference type="ARBA" id="ARBA00023155"/>
    </source>
</evidence>
<comment type="subunit">
    <text evidence="9">Interacts with RGMB.</text>
</comment>
<feature type="compositionally biased region" description="Basic and acidic residues" evidence="14">
    <location>
        <begin position="126"/>
        <end position="136"/>
    </location>
</feature>
<keyword evidence="3" id="KW-0805">Transcription regulation</keyword>
<dbReference type="InterPro" id="IPR009057">
    <property type="entry name" value="Homeodomain-like_sf"/>
</dbReference>
<evidence type="ECO:0000259" key="16">
    <source>
        <dbReference type="PROSITE" id="PS50803"/>
    </source>
</evidence>
<comment type="function">
    <text evidence="8">Transcription factor required for the formation of correct projections from nociceptive sensory neurons to the dorsal horn of the spinal cord and normal perception of pain.</text>
</comment>
<dbReference type="InterPro" id="IPR017970">
    <property type="entry name" value="Homeobox_CS"/>
</dbReference>
<evidence type="ECO:0000256" key="4">
    <source>
        <dbReference type="ARBA" id="ARBA00023125"/>
    </source>
</evidence>
<feature type="compositionally biased region" description="Basic and acidic residues" evidence="14">
    <location>
        <begin position="108"/>
        <end position="118"/>
    </location>
</feature>
<dbReference type="PROSITE" id="PS50803">
    <property type="entry name" value="OAR"/>
    <property type="match status" value="1"/>
</dbReference>
<dbReference type="InterPro" id="IPR001356">
    <property type="entry name" value="HD"/>
</dbReference>
<feature type="domain" description="OAR" evidence="16">
    <location>
        <begin position="309"/>
        <end position="322"/>
    </location>
</feature>
<keyword evidence="2" id="KW-0217">Developmental protein</keyword>
<keyword evidence="6" id="KW-0804">Transcription</keyword>
<feature type="domain" description="Homeobox" evidence="15">
    <location>
        <begin position="49"/>
        <end position="109"/>
    </location>
</feature>